<organism evidence="5 6">
    <name type="scientific">Subsaximicrobium wynnwilliamsii</name>
    <dbReference type="NCBI Taxonomy" id="291179"/>
    <lineage>
        <taxon>Bacteria</taxon>
        <taxon>Pseudomonadati</taxon>
        <taxon>Bacteroidota</taxon>
        <taxon>Flavobacteriia</taxon>
        <taxon>Flavobacteriales</taxon>
        <taxon>Flavobacteriaceae</taxon>
        <taxon>Subsaximicrobium</taxon>
    </lineage>
</organism>
<evidence type="ECO:0000256" key="4">
    <source>
        <dbReference type="RuleBase" id="RU362118"/>
    </source>
</evidence>
<dbReference type="InterPro" id="IPR015422">
    <property type="entry name" value="PyrdxlP-dep_Trfase_small"/>
</dbReference>
<dbReference type="GO" id="GO:0008483">
    <property type="term" value="F:transaminase activity"/>
    <property type="evidence" value="ECO:0007669"/>
    <property type="project" value="UniProtKB-KW"/>
</dbReference>
<dbReference type="PANTHER" id="PTHR11808:SF80">
    <property type="entry name" value="CYSTATHIONINE GAMMA-LYASE"/>
    <property type="match status" value="1"/>
</dbReference>
<dbReference type="GO" id="GO:0019346">
    <property type="term" value="P:transsulfuration"/>
    <property type="evidence" value="ECO:0007669"/>
    <property type="project" value="InterPro"/>
</dbReference>
<dbReference type="FunFam" id="3.40.640.10:FF:000046">
    <property type="entry name" value="Cystathionine gamma-lyase"/>
    <property type="match status" value="1"/>
</dbReference>
<dbReference type="InterPro" id="IPR015421">
    <property type="entry name" value="PyrdxlP-dep_Trfase_major"/>
</dbReference>
<dbReference type="InterPro" id="IPR015424">
    <property type="entry name" value="PyrdxlP-dep_Trfase"/>
</dbReference>
<dbReference type="Gene3D" id="3.40.640.10">
    <property type="entry name" value="Type I PLP-dependent aspartate aminotransferase-like (Major domain)"/>
    <property type="match status" value="1"/>
</dbReference>
<dbReference type="Proteomes" id="UP000321578">
    <property type="component" value="Unassembled WGS sequence"/>
</dbReference>
<dbReference type="Gene3D" id="3.90.1150.10">
    <property type="entry name" value="Aspartate Aminotransferase, domain 1"/>
    <property type="match status" value="1"/>
</dbReference>
<evidence type="ECO:0000256" key="3">
    <source>
        <dbReference type="PIRSR" id="PIRSR001434-2"/>
    </source>
</evidence>
<dbReference type="Pfam" id="PF01053">
    <property type="entry name" value="Cys_Met_Meta_PP"/>
    <property type="match status" value="1"/>
</dbReference>
<feature type="modified residue" description="N6-(pyridoxal phosphate)lysine" evidence="3">
    <location>
        <position position="204"/>
    </location>
</feature>
<dbReference type="EMBL" id="VORO01000005">
    <property type="protein sequence ID" value="TXD89832.1"/>
    <property type="molecule type" value="Genomic_DNA"/>
</dbReference>
<comment type="cofactor">
    <cofactor evidence="1 4">
        <name>pyridoxal 5'-phosphate</name>
        <dbReference type="ChEBI" id="CHEBI:597326"/>
    </cofactor>
</comment>
<keyword evidence="5" id="KW-0808">Transferase</keyword>
<dbReference type="InterPro" id="IPR000277">
    <property type="entry name" value="Cys/Met-Metab_PyrdxlP-dep_enz"/>
</dbReference>
<accession>A0A5C6ZJU4</accession>
<name>A0A5C6ZJU4_9FLAO</name>
<protein>
    <submittedName>
        <fullName evidence="5">Aminotransferase class I/II-fold pyridoxal phosphate-dependent enzyme</fullName>
    </submittedName>
</protein>
<dbReference type="PANTHER" id="PTHR11808">
    <property type="entry name" value="TRANS-SULFURATION ENZYME FAMILY MEMBER"/>
    <property type="match status" value="1"/>
</dbReference>
<evidence type="ECO:0000313" key="5">
    <source>
        <dbReference type="EMBL" id="TXD89832.1"/>
    </source>
</evidence>
<comment type="similarity">
    <text evidence="4">Belongs to the trans-sulfuration enzymes family.</text>
</comment>
<dbReference type="PIRSF" id="PIRSF001434">
    <property type="entry name" value="CGS"/>
    <property type="match status" value="1"/>
</dbReference>
<evidence type="ECO:0000256" key="1">
    <source>
        <dbReference type="ARBA" id="ARBA00001933"/>
    </source>
</evidence>
<keyword evidence="5" id="KW-0032">Aminotransferase</keyword>
<dbReference type="GO" id="GO:0016846">
    <property type="term" value="F:carbon-sulfur lyase activity"/>
    <property type="evidence" value="ECO:0007669"/>
    <property type="project" value="TreeGrafter"/>
</dbReference>
<evidence type="ECO:0000256" key="2">
    <source>
        <dbReference type="ARBA" id="ARBA00022898"/>
    </source>
</evidence>
<dbReference type="AlphaFoldDB" id="A0A5C6ZJU4"/>
<gene>
    <name evidence="5" type="ORF">ESY86_06415</name>
</gene>
<evidence type="ECO:0000313" key="6">
    <source>
        <dbReference type="Proteomes" id="UP000321578"/>
    </source>
</evidence>
<comment type="caution">
    <text evidence="5">The sequence shown here is derived from an EMBL/GenBank/DDBJ whole genome shotgun (WGS) entry which is preliminary data.</text>
</comment>
<dbReference type="GO" id="GO:0005737">
    <property type="term" value="C:cytoplasm"/>
    <property type="evidence" value="ECO:0007669"/>
    <property type="project" value="TreeGrafter"/>
</dbReference>
<dbReference type="OrthoDB" id="9803729at2"/>
<dbReference type="SUPFAM" id="SSF53383">
    <property type="entry name" value="PLP-dependent transferases"/>
    <property type="match status" value="1"/>
</dbReference>
<dbReference type="RefSeq" id="WP_147085776.1">
    <property type="nucleotide sequence ID" value="NZ_VORM01000005.1"/>
</dbReference>
<proteinExistence type="inferred from homology"/>
<keyword evidence="2 3" id="KW-0663">Pyridoxal phosphate</keyword>
<keyword evidence="6" id="KW-1185">Reference proteome</keyword>
<sequence length="399" mass="43348">MAFKPANNIQDLQYFGEFGGVNPSISDSSTYTFLSAKTMFDTFEGNADGCYLYSRHSSPSNLYLGEALAAMEGTETANVSASGMGAISPVLMQLCGAGEHIVSSRTIYGGTYAFLKNFIPRFKVSTSFVDITNLEAVEAAINKNTKVLYCESVSNPLLEVADIKGLAEIAKRHHLQLVVDNTFSPLSISPAQLGADIVIHSLTKFINGSSDTVGGVVCGTQEFINELRSVNDGASMLLGSTMDSLRAASVLKNLRTLHIRMQQHSHNANYLAEKFEHDGLKTVYPGLASHPSHQLFKSMMNEKYGYGGMLTIDVGSLDKANALMEMMQNENLGYLAVSLGFYKTLFSAPSSSTSSEISEEEQAEMGLSDGLIRFSIGLDADIERTYQVMRSCMEKLDIL</sequence>
<reference evidence="5 6" key="1">
    <citation type="submission" date="2019-08" db="EMBL/GenBank/DDBJ databases">
        <title>Genomes of Subsaximicrobium wynnwilliamsii strains.</title>
        <authorList>
            <person name="Bowman J.P."/>
        </authorList>
    </citation>
    <scope>NUCLEOTIDE SEQUENCE [LARGE SCALE GENOMIC DNA]</scope>
    <source>
        <strain evidence="5 6">2-80-2</strain>
    </source>
</reference>
<dbReference type="GO" id="GO:0030170">
    <property type="term" value="F:pyridoxal phosphate binding"/>
    <property type="evidence" value="ECO:0007669"/>
    <property type="project" value="InterPro"/>
</dbReference>